<reference evidence="2 3" key="1">
    <citation type="journal article" date="2022" name="Nat. Ecol. Evol.">
        <title>A masculinizing supergene underlies an exaggerated male reproductive morph in a spider.</title>
        <authorList>
            <person name="Hendrickx F."/>
            <person name="De Corte Z."/>
            <person name="Sonet G."/>
            <person name="Van Belleghem S.M."/>
            <person name="Kostlbacher S."/>
            <person name="Vangestel C."/>
        </authorList>
    </citation>
    <scope>NUCLEOTIDE SEQUENCE [LARGE SCALE GENOMIC DNA]</scope>
    <source>
        <strain evidence="2">W744_W776</strain>
    </source>
</reference>
<evidence type="ECO:0000313" key="3">
    <source>
        <dbReference type="Proteomes" id="UP000827092"/>
    </source>
</evidence>
<protein>
    <submittedName>
        <fullName evidence="2">Uncharacterized protein</fullName>
    </submittedName>
</protein>
<comment type="caution">
    <text evidence="2">The sequence shown here is derived from an EMBL/GenBank/DDBJ whole genome shotgun (WGS) entry which is preliminary data.</text>
</comment>
<feature type="region of interest" description="Disordered" evidence="1">
    <location>
        <begin position="545"/>
        <end position="567"/>
    </location>
</feature>
<feature type="region of interest" description="Disordered" evidence="1">
    <location>
        <begin position="1"/>
        <end position="51"/>
    </location>
</feature>
<dbReference type="EMBL" id="JAFNEN010000118">
    <property type="protein sequence ID" value="KAG8193574.1"/>
    <property type="molecule type" value="Genomic_DNA"/>
</dbReference>
<sequence>MKSRRYKLSKHDTNHISVDFSPKNASRPSTFISINESSSEESASEKFPTYDPERSSSLAKFVKPKDSDDYEIFSETRRCMRNQSMENFTQTEELEKNAAVQAEIVPNTFYQSPLRNLSDLTGWQNFNQGYFSNISKTLMFNRTQNHEIYHCLNSSQGQRDSELNTKNLRISLWLKECERFSAADNYHQNTIDDDTFEVSPLRSDSFEEWSFTRSIGNHRDARTKDFPNMLYKNAGELRCAQRKYQSFLRKNGHVEVDDESDGDVDHSWVEPMPKEKHYQTWKCKEYRKNGFCLRDYQDIMADKKEERYLPQVRYEEIWRGECANRNFSGCRIEDKKRKEIIEEDKHRKKLDHYRPQKIDEMFSYRSFEGNNRNPYISDYFNQDHFDGDDLNETRHKAISKDRYFSKKQKDINAEYLYQEKTQDKFRKSGGIIYREELLGKIQNETSTRGEVTGNIRECYLYPQNSEKEFVNNYSEEAFNTKHLKNRGEIASIGEKSYGDNLNDKLQQMYITRKPSPDTPNASRQNIVAERNCCYGNHEENVLMEPLERDSPCRTIDSESSSSSHENQNYRVQMYKKYGRGKCEYIRLNEIVSLQSSYAESFPKSEEDKSYESPEFKRELRHIGNNNHKSQGHSKDPKLHKNTSRRNFMEVNECESCRISSNCKQNPDLEMCENPVKNNDGLGVDVKEKCDSDQKLMLQNQMSPFKEDNETSSKPMPEKKTIVKYLKGQYHNLDADITKNSNKMVQELKEVLKKRGIAI</sequence>
<feature type="region of interest" description="Disordered" evidence="1">
    <location>
        <begin position="622"/>
        <end position="641"/>
    </location>
</feature>
<keyword evidence="3" id="KW-1185">Reference proteome</keyword>
<accession>A0AAV6VA82</accession>
<evidence type="ECO:0000256" key="1">
    <source>
        <dbReference type="SAM" id="MobiDB-lite"/>
    </source>
</evidence>
<feature type="compositionally biased region" description="Polar residues" evidence="1">
    <location>
        <begin position="23"/>
        <end position="35"/>
    </location>
</feature>
<dbReference type="AlphaFoldDB" id="A0AAV6VA82"/>
<evidence type="ECO:0000313" key="2">
    <source>
        <dbReference type="EMBL" id="KAG8193574.1"/>
    </source>
</evidence>
<name>A0AAV6VA82_9ARAC</name>
<gene>
    <name evidence="2" type="ORF">JTE90_000211</name>
</gene>
<organism evidence="2 3">
    <name type="scientific">Oedothorax gibbosus</name>
    <dbReference type="NCBI Taxonomy" id="931172"/>
    <lineage>
        <taxon>Eukaryota</taxon>
        <taxon>Metazoa</taxon>
        <taxon>Ecdysozoa</taxon>
        <taxon>Arthropoda</taxon>
        <taxon>Chelicerata</taxon>
        <taxon>Arachnida</taxon>
        <taxon>Araneae</taxon>
        <taxon>Araneomorphae</taxon>
        <taxon>Entelegynae</taxon>
        <taxon>Araneoidea</taxon>
        <taxon>Linyphiidae</taxon>
        <taxon>Erigoninae</taxon>
        <taxon>Oedothorax</taxon>
    </lineage>
</organism>
<proteinExistence type="predicted"/>
<dbReference type="Proteomes" id="UP000827092">
    <property type="component" value="Unassembled WGS sequence"/>
</dbReference>